<accession>A0A2H3G9M9</accession>
<dbReference type="EMBL" id="MABQ02000012">
    <property type="protein sequence ID" value="PCD22333.1"/>
    <property type="molecule type" value="Genomic_DNA"/>
</dbReference>
<protein>
    <recommendedName>
        <fullName evidence="2">VOC domain-containing protein</fullName>
    </recommendedName>
</protein>
<name>A0A2H3G9M9_FUSOX</name>
<feature type="domain" description="VOC" evidence="2">
    <location>
        <begin position="178"/>
        <end position="306"/>
    </location>
</feature>
<evidence type="ECO:0000313" key="4">
    <source>
        <dbReference type="Proteomes" id="UP000219602"/>
    </source>
</evidence>
<comment type="caution">
    <text evidence="3">The sequence shown here is derived from an EMBL/GenBank/DDBJ whole genome shotgun (WGS) entry which is preliminary data.</text>
</comment>
<dbReference type="GO" id="GO:0046872">
    <property type="term" value="F:metal ion binding"/>
    <property type="evidence" value="ECO:0007669"/>
    <property type="project" value="UniProtKB-KW"/>
</dbReference>
<dbReference type="InterPro" id="IPR029068">
    <property type="entry name" value="Glyas_Bleomycin-R_OHBP_Dase"/>
</dbReference>
<dbReference type="PROSITE" id="PS51819">
    <property type="entry name" value="VOC"/>
    <property type="match status" value="1"/>
</dbReference>
<dbReference type="InterPro" id="IPR037523">
    <property type="entry name" value="VOC_core"/>
</dbReference>
<dbReference type="Pfam" id="PF00903">
    <property type="entry name" value="Glyoxalase"/>
    <property type="match status" value="1"/>
</dbReference>
<evidence type="ECO:0000259" key="2">
    <source>
        <dbReference type="PROSITE" id="PS51819"/>
    </source>
</evidence>
<keyword evidence="1" id="KW-0479">Metal-binding</keyword>
<dbReference type="SUPFAM" id="SSF54593">
    <property type="entry name" value="Glyoxalase/Bleomycin resistance protein/Dihydroxybiphenyl dioxygenase"/>
    <property type="match status" value="1"/>
</dbReference>
<sequence length="340" mass="38608">MALQFRDEPWKAPNPDRVRLLRPARAVYSYTSLEVAEKFLTEFGLREVGRSQDPPSISFVGHDTQPVSFVATQSDNSQLVGYYFEAASQEDFDKAARVPGAGPVTPLSTLGGGYSIKITDPTGQPFGVVYGIEKRDYDPPPKEIRPYNFPAAGDWDEENKPRRGEYQRLKYGRVPVFKFGHCGFWTENLQEAVRFYTKHFNFVPSDIMMLEQKNIPIIAFFRLNLGKDYSDHHSFILGQSSKQGPPPGPHHASFEVQSLDHQLIGHEHLLSLGYKPFWGVGRHIEGSQVFDYWLDGNGFLLEHYTDGDILNEDSGTNWVPMSRDKHSNWGPDFPPGLQRE</sequence>
<dbReference type="GO" id="GO:0004493">
    <property type="term" value="F:methylmalonyl-CoA epimerase activity"/>
    <property type="evidence" value="ECO:0007669"/>
    <property type="project" value="TreeGrafter"/>
</dbReference>
<dbReference type="Proteomes" id="UP000219602">
    <property type="component" value="Chromosome RC"/>
</dbReference>
<proteinExistence type="predicted"/>
<evidence type="ECO:0000256" key="1">
    <source>
        <dbReference type="ARBA" id="ARBA00022723"/>
    </source>
</evidence>
<dbReference type="InterPro" id="IPR004360">
    <property type="entry name" value="Glyas_Fos-R_dOase_dom"/>
</dbReference>
<dbReference type="GO" id="GO:0046491">
    <property type="term" value="P:L-methylmalonyl-CoA metabolic process"/>
    <property type="evidence" value="ECO:0007669"/>
    <property type="project" value="TreeGrafter"/>
</dbReference>
<dbReference type="AlphaFoldDB" id="A0A2H3G9M9"/>
<reference evidence="3 4" key="2">
    <citation type="journal article" date="2017" name="Sci. Rep.">
        <title>A mobile pathogenicity chromosome in Fusarium oxysporum for infection of multiple cucurbit species.</title>
        <authorList>
            <person name="van Dam P."/>
            <person name="Fokkens L."/>
            <person name="Ayukawa Y."/>
            <person name="van der Gragt M."/>
            <person name="Ter Horst A."/>
            <person name="Brankovics B."/>
            <person name="Houterman P.M."/>
            <person name="Arie T."/>
            <person name="Rep M."/>
        </authorList>
    </citation>
    <scope>NUCLEOTIDE SEQUENCE [LARGE SCALE GENOMIC DNA]</scope>
    <source>
        <strain evidence="3 4">Forc016</strain>
    </source>
</reference>
<dbReference type="GO" id="GO:0005739">
    <property type="term" value="C:mitochondrion"/>
    <property type="evidence" value="ECO:0007669"/>
    <property type="project" value="TreeGrafter"/>
</dbReference>
<reference evidence="3 4" key="1">
    <citation type="journal article" date="2016" name="Environ. Microbiol.">
        <title>Effector profiles distinguish formae speciales of Fusarium oxysporum.</title>
        <authorList>
            <person name="van Dam P."/>
            <person name="Fokkens L."/>
            <person name="Schmidt S.M."/>
            <person name="Linmans J.H."/>
            <person name="Kistler H.C."/>
            <person name="Ma L.J."/>
            <person name="Rep M."/>
        </authorList>
    </citation>
    <scope>NUCLEOTIDE SEQUENCE [LARGE SCALE GENOMIC DNA]</scope>
    <source>
        <strain evidence="3 4">Forc016</strain>
    </source>
</reference>
<dbReference type="PANTHER" id="PTHR43048:SF3">
    <property type="entry name" value="METHYLMALONYL-COA EPIMERASE, MITOCHONDRIAL"/>
    <property type="match status" value="1"/>
</dbReference>
<evidence type="ECO:0000313" key="3">
    <source>
        <dbReference type="EMBL" id="PCD22333.1"/>
    </source>
</evidence>
<dbReference type="STRING" id="327505.A0A2H3G9M9"/>
<organism evidence="3 4">
    <name type="scientific">Fusarium oxysporum f. sp. radicis-cucumerinum</name>
    <dbReference type="NCBI Taxonomy" id="327505"/>
    <lineage>
        <taxon>Eukaryota</taxon>
        <taxon>Fungi</taxon>
        <taxon>Dikarya</taxon>
        <taxon>Ascomycota</taxon>
        <taxon>Pezizomycotina</taxon>
        <taxon>Sordariomycetes</taxon>
        <taxon>Hypocreomycetidae</taxon>
        <taxon>Hypocreales</taxon>
        <taxon>Nectriaceae</taxon>
        <taxon>Fusarium</taxon>
        <taxon>Fusarium oxysporum species complex</taxon>
    </lineage>
</organism>
<dbReference type="PANTHER" id="PTHR43048">
    <property type="entry name" value="METHYLMALONYL-COA EPIMERASE"/>
    <property type="match status" value="1"/>
</dbReference>
<dbReference type="InterPro" id="IPR051785">
    <property type="entry name" value="MMCE/EMCE_epimerase"/>
</dbReference>
<gene>
    <name evidence="3" type="ORF">AU210_016122</name>
</gene>
<dbReference type="Gene3D" id="3.10.180.10">
    <property type="entry name" value="2,3-Dihydroxybiphenyl 1,2-Dioxygenase, domain 1"/>
    <property type="match status" value="2"/>
</dbReference>